<evidence type="ECO:0000313" key="3">
    <source>
        <dbReference type="Proteomes" id="UP000886595"/>
    </source>
</evidence>
<organism evidence="2 3">
    <name type="scientific">Brassica carinata</name>
    <name type="common">Ethiopian mustard</name>
    <name type="synonym">Abyssinian cabbage</name>
    <dbReference type="NCBI Taxonomy" id="52824"/>
    <lineage>
        <taxon>Eukaryota</taxon>
        <taxon>Viridiplantae</taxon>
        <taxon>Streptophyta</taxon>
        <taxon>Embryophyta</taxon>
        <taxon>Tracheophyta</taxon>
        <taxon>Spermatophyta</taxon>
        <taxon>Magnoliopsida</taxon>
        <taxon>eudicotyledons</taxon>
        <taxon>Gunneridae</taxon>
        <taxon>Pentapetalae</taxon>
        <taxon>rosids</taxon>
        <taxon>malvids</taxon>
        <taxon>Brassicales</taxon>
        <taxon>Brassicaceae</taxon>
        <taxon>Brassiceae</taxon>
        <taxon>Brassica</taxon>
    </lineage>
</organism>
<dbReference type="Proteomes" id="UP000886595">
    <property type="component" value="Unassembled WGS sequence"/>
</dbReference>
<accession>A0A8X7TM70</accession>
<evidence type="ECO:0000256" key="1">
    <source>
        <dbReference type="SAM" id="Phobius"/>
    </source>
</evidence>
<gene>
    <name evidence="2" type="ORF">Bca52824_085869</name>
</gene>
<sequence>MSFANMFVTYFFVVVLVIFVSIQPHKVSDSTKKYVPVGVTCLSTEYIFIERM</sequence>
<keyword evidence="1" id="KW-0472">Membrane</keyword>
<dbReference type="AlphaFoldDB" id="A0A8X7TM70"/>
<reference evidence="2 3" key="1">
    <citation type="submission" date="2020-02" db="EMBL/GenBank/DDBJ databases">
        <authorList>
            <person name="Ma Q."/>
            <person name="Huang Y."/>
            <person name="Song X."/>
            <person name="Pei D."/>
        </authorList>
    </citation>
    <scope>NUCLEOTIDE SEQUENCE [LARGE SCALE GENOMIC DNA]</scope>
    <source>
        <strain evidence="2">Sxm20200214</strain>
        <tissue evidence="2">Leaf</tissue>
    </source>
</reference>
<comment type="caution">
    <text evidence="2">The sequence shown here is derived from an EMBL/GenBank/DDBJ whole genome shotgun (WGS) entry which is preliminary data.</text>
</comment>
<evidence type="ECO:0000313" key="2">
    <source>
        <dbReference type="EMBL" id="KAG2246241.1"/>
    </source>
</evidence>
<proteinExistence type="predicted"/>
<feature type="transmembrane region" description="Helical" evidence="1">
    <location>
        <begin position="6"/>
        <end position="23"/>
    </location>
</feature>
<keyword evidence="1" id="KW-1133">Transmembrane helix</keyword>
<protein>
    <submittedName>
        <fullName evidence="2">Uncharacterized protein</fullName>
    </submittedName>
</protein>
<dbReference type="EMBL" id="JAAMPC010000017">
    <property type="protein sequence ID" value="KAG2246241.1"/>
    <property type="molecule type" value="Genomic_DNA"/>
</dbReference>
<keyword evidence="3" id="KW-1185">Reference proteome</keyword>
<keyword evidence="1" id="KW-0812">Transmembrane</keyword>
<name>A0A8X7TM70_BRACI</name>